<protein>
    <submittedName>
        <fullName evidence="3">Uncharacterized protein</fullName>
    </submittedName>
</protein>
<evidence type="ECO:0000256" key="1">
    <source>
        <dbReference type="SAM" id="Coils"/>
    </source>
</evidence>
<dbReference type="EMBL" id="ML976615">
    <property type="protein sequence ID" value="KAF1846962.1"/>
    <property type="molecule type" value="Genomic_DNA"/>
</dbReference>
<proteinExistence type="predicted"/>
<organism evidence="3 4">
    <name type="scientific">Cucurbitaria berberidis CBS 394.84</name>
    <dbReference type="NCBI Taxonomy" id="1168544"/>
    <lineage>
        <taxon>Eukaryota</taxon>
        <taxon>Fungi</taxon>
        <taxon>Dikarya</taxon>
        <taxon>Ascomycota</taxon>
        <taxon>Pezizomycotina</taxon>
        <taxon>Dothideomycetes</taxon>
        <taxon>Pleosporomycetidae</taxon>
        <taxon>Pleosporales</taxon>
        <taxon>Pleosporineae</taxon>
        <taxon>Cucurbitariaceae</taxon>
        <taxon>Cucurbitaria</taxon>
    </lineage>
</organism>
<feature type="compositionally biased region" description="Basic and acidic residues" evidence="2">
    <location>
        <begin position="621"/>
        <end position="636"/>
    </location>
</feature>
<name>A0A9P4GJW2_9PLEO</name>
<sequence>MFEKKSEGIVFGQPGWVAGTNANKQLPGLDKPKPTTETFTAPQLVASQGVDSAPATMNSSRRQAQQPIDAKTFDASCQPSTKPPPEQSQPPATTAPSIATTDGDIFTWIGEFVDLEAPDMAPMKSDLQVLHSAIATFEGNISQVAMNMSQILAATHVKSSEFRKLKTELSGTGIGTGTPSAARDAKIKHVESLKKQLLGLHMALKDHKSKIDSLRSAFVDTLLAPLQTFARVNKSSWEAQLEEKNNYISELRVKLLNLEQKLATAMSDLTKIRAWSEELTTKLEFAESRSAMQNNEHRKKMDNKIAEKDTEMYNALYAQKLKYKAQVEHAEATELQNRKAMTKIDEMESTIRALEREKIGLNMAKGAVEKELGDLEIQVDQWKSYKDAYDQIKHQFDSLQVSFNDAVTERDELVEKVQALETKEQGKSRDEHGLATTEVASTVPRQINHAPTTNADRLDGLADHWKNRLKLTMDSVEKKRTDIAWHDSEIAKIQRHFEPPPVLPQPTQDSRSRPPSTVDTAQVQPLDVGEIPMNDEDHFLNPEASAFQPNSGYDGLAAVSGRSGRVPVQTWASRATGLAPSTRRPSPLQARNTGHQASDQPGLGRETATYGPLNPEYEWQEVSRNRRERDESLRRS</sequence>
<feature type="compositionally biased region" description="Low complexity" evidence="2">
    <location>
        <begin position="90"/>
        <end position="99"/>
    </location>
</feature>
<reference evidence="3" key="1">
    <citation type="submission" date="2020-01" db="EMBL/GenBank/DDBJ databases">
        <authorList>
            <consortium name="DOE Joint Genome Institute"/>
            <person name="Haridas S."/>
            <person name="Albert R."/>
            <person name="Binder M."/>
            <person name="Bloem J."/>
            <person name="Labutti K."/>
            <person name="Salamov A."/>
            <person name="Andreopoulos B."/>
            <person name="Baker S.E."/>
            <person name="Barry K."/>
            <person name="Bills G."/>
            <person name="Bluhm B.H."/>
            <person name="Cannon C."/>
            <person name="Castanera R."/>
            <person name="Culley D.E."/>
            <person name="Daum C."/>
            <person name="Ezra D."/>
            <person name="Gonzalez J.B."/>
            <person name="Henrissat B."/>
            <person name="Kuo A."/>
            <person name="Liang C."/>
            <person name="Lipzen A."/>
            <person name="Lutzoni F."/>
            <person name="Magnuson J."/>
            <person name="Mondo S."/>
            <person name="Nolan M."/>
            <person name="Ohm R."/>
            <person name="Pangilinan J."/>
            <person name="Park H.-J."/>
            <person name="Ramirez L."/>
            <person name="Alfaro M."/>
            <person name="Sun H."/>
            <person name="Tritt A."/>
            <person name="Yoshinaga Y."/>
            <person name="Zwiers L.-H."/>
            <person name="Turgeon B.G."/>
            <person name="Goodwin S.B."/>
            <person name="Spatafora J.W."/>
            <person name="Crous P.W."/>
            <person name="Grigoriev I.V."/>
        </authorList>
    </citation>
    <scope>NUCLEOTIDE SEQUENCE</scope>
    <source>
        <strain evidence="3">CBS 394.84</strain>
    </source>
</reference>
<evidence type="ECO:0000256" key="2">
    <source>
        <dbReference type="SAM" id="MobiDB-lite"/>
    </source>
</evidence>
<feature type="coiled-coil region" evidence="1">
    <location>
        <begin position="330"/>
        <end position="364"/>
    </location>
</feature>
<accession>A0A9P4GJW2</accession>
<feature type="compositionally biased region" description="Polar residues" evidence="2">
    <location>
        <begin position="35"/>
        <end position="66"/>
    </location>
</feature>
<dbReference type="OrthoDB" id="3801562at2759"/>
<keyword evidence="1" id="KW-0175">Coiled coil</keyword>
<keyword evidence="4" id="KW-1185">Reference proteome</keyword>
<dbReference type="Proteomes" id="UP000800039">
    <property type="component" value="Unassembled WGS sequence"/>
</dbReference>
<feature type="region of interest" description="Disordered" evidence="2">
    <location>
        <begin position="495"/>
        <end position="520"/>
    </location>
</feature>
<feature type="region of interest" description="Disordered" evidence="2">
    <location>
        <begin position="576"/>
        <end position="636"/>
    </location>
</feature>
<feature type="compositionally biased region" description="Polar residues" evidence="2">
    <location>
        <begin position="505"/>
        <end position="520"/>
    </location>
</feature>
<feature type="region of interest" description="Disordered" evidence="2">
    <location>
        <begin position="1"/>
        <end position="99"/>
    </location>
</feature>
<comment type="caution">
    <text evidence="3">The sequence shown here is derived from an EMBL/GenBank/DDBJ whole genome shotgun (WGS) entry which is preliminary data.</text>
</comment>
<feature type="compositionally biased region" description="Polar residues" evidence="2">
    <location>
        <begin position="589"/>
        <end position="599"/>
    </location>
</feature>
<dbReference type="GeneID" id="63850004"/>
<evidence type="ECO:0000313" key="3">
    <source>
        <dbReference type="EMBL" id="KAF1846962.1"/>
    </source>
</evidence>
<dbReference type="AlphaFoldDB" id="A0A9P4GJW2"/>
<dbReference type="RefSeq" id="XP_040789525.1">
    <property type="nucleotide sequence ID" value="XM_040932753.1"/>
</dbReference>
<gene>
    <name evidence="3" type="ORF">K460DRAFT_363081</name>
</gene>
<evidence type="ECO:0000313" key="4">
    <source>
        <dbReference type="Proteomes" id="UP000800039"/>
    </source>
</evidence>
<feature type="coiled-coil region" evidence="1">
    <location>
        <begin position="241"/>
        <end position="268"/>
    </location>
</feature>